<feature type="compositionally biased region" description="Polar residues" evidence="2">
    <location>
        <begin position="818"/>
        <end position="833"/>
    </location>
</feature>
<feature type="region of interest" description="Disordered" evidence="2">
    <location>
        <begin position="794"/>
        <end position="882"/>
    </location>
</feature>
<keyword evidence="1" id="KW-0479">Metal-binding</keyword>
<feature type="compositionally biased region" description="Low complexity" evidence="2">
    <location>
        <begin position="1019"/>
        <end position="1032"/>
    </location>
</feature>
<evidence type="ECO:0000256" key="1">
    <source>
        <dbReference type="PROSITE-ProRule" id="PRU00047"/>
    </source>
</evidence>
<feature type="region of interest" description="Disordered" evidence="2">
    <location>
        <begin position="997"/>
        <end position="1056"/>
    </location>
</feature>
<proteinExistence type="predicted"/>
<reference evidence="4" key="1">
    <citation type="submission" date="2022-10" db="EMBL/GenBank/DDBJ databases">
        <authorList>
            <person name="Chen Y."/>
            <person name="Dougan E. K."/>
            <person name="Chan C."/>
            <person name="Rhodes N."/>
            <person name="Thang M."/>
        </authorList>
    </citation>
    <scope>NUCLEOTIDE SEQUENCE</scope>
</reference>
<feature type="compositionally biased region" description="Acidic residues" evidence="2">
    <location>
        <begin position="49"/>
        <end position="65"/>
    </location>
</feature>
<feature type="region of interest" description="Disordered" evidence="2">
    <location>
        <begin position="460"/>
        <end position="510"/>
    </location>
</feature>
<feature type="region of interest" description="Disordered" evidence="2">
    <location>
        <begin position="1308"/>
        <end position="1351"/>
    </location>
</feature>
<dbReference type="Proteomes" id="UP001152797">
    <property type="component" value="Unassembled WGS sequence"/>
</dbReference>
<feature type="compositionally biased region" description="Low complexity" evidence="2">
    <location>
        <begin position="1"/>
        <end position="25"/>
    </location>
</feature>
<gene>
    <name evidence="4" type="ORF">C1SCF055_LOCUS40337</name>
</gene>
<evidence type="ECO:0000313" key="4">
    <source>
        <dbReference type="EMBL" id="CAI4015513.1"/>
    </source>
</evidence>
<keyword evidence="1" id="KW-0863">Zinc-finger</keyword>
<feature type="region of interest" description="Disordered" evidence="2">
    <location>
        <begin position="1"/>
        <end position="111"/>
    </location>
</feature>
<feature type="region of interest" description="Disordered" evidence="2">
    <location>
        <begin position="399"/>
        <end position="431"/>
    </location>
</feature>
<feature type="region of interest" description="Disordered" evidence="2">
    <location>
        <begin position="1078"/>
        <end position="1128"/>
    </location>
</feature>
<protein>
    <submittedName>
        <fullName evidence="5">CCHC-type domain-containing protein</fullName>
    </submittedName>
</protein>
<dbReference type="EMBL" id="CAMXCT030006534">
    <property type="protein sequence ID" value="CAL4802825.1"/>
    <property type="molecule type" value="Genomic_DNA"/>
</dbReference>
<feature type="compositionally biased region" description="Polar residues" evidence="2">
    <location>
        <begin position="1314"/>
        <end position="1327"/>
    </location>
</feature>
<organism evidence="4">
    <name type="scientific">Cladocopium goreaui</name>
    <dbReference type="NCBI Taxonomy" id="2562237"/>
    <lineage>
        <taxon>Eukaryota</taxon>
        <taxon>Sar</taxon>
        <taxon>Alveolata</taxon>
        <taxon>Dinophyceae</taxon>
        <taxon>Suessiales</taxon>
        <taxon>Symbiodiniaceae</taxon>
        <taxon>Cladocopium</taxon>
    </lineage>
</organism>
<dbReference type="EMBL" id="CAMXCT020006534">
    <property type="protein sequence ID" value="CAL1168888.1"/>
    <property type="molecule type" value="Genomic_DNA"/>
</dbReference>
<feature type="compositionally biased region" description="Acidic residues" evidence="2">
    <location>
        <begin position="406"/>
        <end position="430"/>
    </location>
</feature>
<sequence>LTTETVVAEPATAGRPFLAMPGGAPRRFRPRRGAAAAGRGGQGHQADPAADESTEGDGAVDEAWESEGHQHGDGVTSSYFGANEQAGPSTSATTGAPHAEGSATAGPTETNGATEFTLEDQYMGDCHLKPMEYPNKHFLVDMVQYPNKHFLVDLVRYLNKHFLADMAYYLNKHFLVDTAQDIDQYSLADLALNLIKHGPRAQPGDPWSNYRPTETVTNAKEFSQRLREERPGFRPVTSAFEAMGYGQDDAVVYSTTWCQCDERTVSTEVLLTSDGYSAVLTSLMQKFQPYLDAVGPLSIDTFLYSGERAPRETFNAYLSRKSTQKQELESQIGAEVHPLIAGRVLLRQAGLTENQQQLVALKNHTLLSYDEVAKTLQPLDRLDTLAKAGALTTATTGKVYMQTAEGDGEDEENYDEEAEEELETEDEDSDFIQFEDKEYDEMEAVYVQAYNDVRKDLRSRRKERGFVKHGRRSPSGSSSPKKGRGKGREKKGDRKRSAGKQQKDEPYIRGTESELLARTRCFSCQELGHVSRNCPHRSTTTTATPKKTFVAVTPTGHSTTTSYAVFKHECQYPPKEEALLRAVYAGVQVRGFEAVIDTAAEQCIIGSKAFASLQEELALLNLRVVPIRQPAVPCAGIGGRAKLQGLYDVPTCIAGLLGVLRFTVITDTLSFVTPPLLGVSYLEAVGAIIDLSTNHYSTPDGHTANMRRLSSGHRAIHMLDFDATPWKLPLQHQVRGHDPFRLPVPRSSHYFSGGNGAEGFGDLHVSCEADAGSPMDETFFQTYLESQVLPLESSEMTATPVASAASRPDRSRSPTRTNASERNTMADDQNNQGLGAGATTTRRVTFDTTTAAGAPADVASSAEEWHAEEAPSSLSKETDPPVDPFDEVGSPEFVMHDGQALDPNVETKVWVIKTNSDKELLATYVGWRIRILDPFDVPQARRYDLTERRQVVAKFPQNESRVVRDCWPTNINRIMEKPWHGDITFYESHEKGDPFRPFGTWLDAQPRGYPRPPGPPPGFGLTSSSSRPSGASGSSGGGAGHYTHQHGGHAASAQQNSAAQLMMIEYKMDATDGDGNWHEICEMDAGDDDEPHRHDCSAVESSSRGENSKASILSMMDKEDRGEESSRKLGTRKCETAWSRVVKAMMLLINTTRSQMVLDYLQKKGAVCDEVDTENVGDKFKKATKAKGKANQTEWIAQGIGKPLKRSTAQKFWEKEPEQCNHPAEYLRCRANRFDRWWVCLTCGSRWERFDVDHAASSTATVVPETPDSHSLKTLEGTYPQFLPAPRSKPDQGAVTLKVTNMGKISMVDGGTGSTTSRRLKTSSQETARARSASKERQMTGLRASQAAKRVPTFNIDREGTMEHLEEAFGPTEVLMISDEEKEWDAGPPHAD</sequence>
<feature type="non-terminal residue" evidence="4">
    <location>
        <position position="1"/>
    </location>
</feature>
<keyword evidence="1" id="KW-0862">Zinc</keyword>
<dbReference type="InterPro" id="IPR001878">
    <property type="entry name" value="Znf_CCHC"/>
</dbReference>
<evidence type="ECO:0000259" key="3">
    <source>
        <dbReference type="PROSITE" id="PS50158"/>
    </source>
</evidence>
<dbReference type="SUPFAM" id="SSF57756">
    <property type="entry name" value="Retrovirus zinc finger-like domains"/>
    <property type="match status" value="1"/>
</dbReference>
<evidence type="ECO:0000313" key="5">
    <source>
        <dbReference type="EMBL" id="CAL4802825.1"/>
    </source>
</evidence>
<feature type="compositionally biased region" description="Low complexity" evidence="2">
    <location>
        <begin position="838"/>
        <end position="862"/>
    </location>
</feature>
<feature type="compositionally biased region" description="Basic residues" evidence="2">
    <location>
        <begin position="460"/>
        <end position="472"/>
    </location>
</feature>
<reference evidence="5 6" key="2">
    <citation type="submission" date="2024-05" db="EMBL/GenBank/DDBJ databases">
        <authorList>
            <person name="Chen Y."/>
            <person name="Shah S."/>
            <person name="Dougan E. K."/>
            <person name="Thang M."/>
            <person name="Chan C."/>
        </authorList>
    </citation>
    <scope>NUCLEOTIDE SEQUENCE [LARGE SCALE GENOMIC DNA]</scope>
</reference>
<evidence type="ECO:0000313" key="6">
    <source>
        <dbReference type="Proteomes" id="UP001152797"/>
    </source>
</evidence>
<dbReference type="SMART" id="SM00343">
    <property type="entry name" value="ZnF_C2HC"/>
    <property type="match status" value="1"/>
</dbReference>
<keyword evidence="6" id="KW-1185">Reference proteome</keyword>
<dbReference type="PROSITE" id="PS50158">
    <property type="entry name" value="ZF_CCHC"/>
    <property type="match status" value="1"/>
</dbReference>
<feature type="compositionally biased region" description="Basic and acidic residues" evidence="2">
    <location>
        <begin position="1116"/>
        <end position="1128"/>
    </location>
</feature>
<feature type="compositionally biased region" description="Polar residues" evidence="2">
    <location>
        <begin position="75"/>
        <end position="94"/>
    </location>
</feature>
<dbReference type="Pfam" id="PF00098">
    <property type="entry name" value="zf-CCHC"/>
    <property type="match status" value="1"/>
</dbReference>
<dbReference type="EMBL" id="CAMXCT010006534">
    <property type="protein sequence ID" value="CAI4015513.1"/>
    <property type="molecule type" value="Genomic_DNA"/>
</dbReference>
<dbReference type="Gene3D" id="4.10.60.10">
    <property type="entry name" value="Zinc finger, CCHC-type"/>
    <property type="match status" value="1"/>
</dbReference>
<feature type="compositionally biased region" description="Pro residues" evidence="2">
    <location>
        <begin position="1009"/>
        <end position="1018"/>
    </location>
</feature>
<evidence type="ECO:0000256" key="2">
    <source>
        <dbReference type="SAM" id="MobiDB-lite"/>
    </source>
</evidence>
<dbReference type="OrthoDB" id="448437at2759"/>
<dbReference type="GO" id="GO:0008270">
    <property type="term" value="F:zinc ion binding"/>
    <property type="evidence" value="ECO:0007669"/>
    <property type="project" value="UniProtKB-KW"/>
</dbReference>
<dbReference type="InterPro" id="IPR036875">
    <property type="entry name" value="Znf_CCHC_sf"/>
</dbReference>
<name>A0A9P1DVC2_9DINO</name>
<dbReference type="GO" id="GO:0003676">
    <property type="term" value="F:nucleic acid binding"/>
    <property type="evidence" value="ECO:0007669"/>
    <property type="project" value="InterPro"/>
</dbReference>
<feature type="compositionally biased region" description="Polar residues" evidence="2">
    <location>
        <begin position="1099"/>
        <end position="1111"/>
    </location>
</feature>
<comment type="caution">
    <text evidence="4">The sequence shown here is derived from an EMBL/GenBank/DDBJ whole genome shotgun (WGS) entry which is preliminary data.</text>
</comment>
<accession>A0A9P1DVC2</accession>
<feature type="compositionally biased region" description="Basic and acidic residues" evidence="2">
    <location>
        <begin position="490"/>
        <end position="510"/>
    </location>
</feature>
<feature type="domain" description="CCHC-type" evidence="3">
    <location>
        <begin position="520"/>
        <end position="535"/>
    </location>
</feature>